<dbReference type="Proteomes" id="UP001497516">
    <property type="component" value="Chromosome 1"/>
</dbReference>
<name>A0AAV2CG60_9ROSI</name>
<keyword evidence="2" id="KW-1185">Reference proteome</keyword>
<gene>
    <name evidence="1" type="ORF">LTRI10_LOCUS3283</name>
</gene>
<proteinExistence type="predicted"/>
<evidence type="ECO:0000313" key="2">
    <source>
        <dbReference type="Proteomes" id="UP001497516"/>
    </source>
</evidence>
<accession>A0AAV2CG60</accession>
<sequence length="139" mass="16150">MVGASLFHLNFIITLDANCYLNPPSFFKMWYLPWEKIKNSFCFTFVILRNFFPHPFSLLFFFQNGLESKSPSIFFDEIILHLLTHAHLVKARCGMWKGVVGYNRTFLIMIITGALSDNFCLLHNILVASFFLHPPTLIL</sequence>
<evidence type="ECO:0000313" key="1">
    <source>
        <dbReference type="EMBL" id="CAL1355527.1"/>
    </source>
</evidence>
<organism evidence="1 2">
    <name type="scientific">Linum trigynum</name>
    <dbReference type="NCBI Taxonomy" id="586398"/>
    <lineage>
        <taxon>Eukaryota</taxon>
        <taxon>Viridiplantae</taxon>
        <taxon>Streptophyta</taxon>
        <taxon>Embryophyta</taxon>
        <taxon>Tracheophyta</taxon>
        <taxon>Spermatophyta</taxon>
        <taxon>Magnoliopsida</taxon>
        <taxon>eudicotyledons</taxon>
        <taxon>Gunneridae</taxon>
        <taxon>Pentapetalae</taxon>
        <taxon>rosids</taxon>
        <taxon>fabids</taxon>
        <taxon>Malpighiales</taxon>
        <taxon>Linaceae</taxon>
        <taxon>Linum</taxon>
    </lineage>
</organism>
<dbReference type="AlphaFoldDB" id="A0AAV2CG60"/>
<protein>
    <submittedName>
        <fullName evidence="1">Uncharacterized protein</fullName>
    </submittedName>
</protein>
<reference evidence="1 2" key="1">
    <citation type="submission" date="2024-04" db="EMBL/GenBank/DDBJ databases">
        <authorList>
            <person name="Fracassetti M."/>
        </authorList>
    </citation>
    <scope>NUCLEOTIDE SEQUENCE [LARGE SCALE GENOMIC DNA]</scope>
</reference>
<dbReference type="EMBL" id="OZ034813">
    <property type="protein sequence ID" value="CAL1355527.1"/>
    <property type="molecule type" value="Genomic_DNA"/>
</dbReference>